<reference evidence="4" key="2">
    <citation type="journal article" date="2014" name="ISME J.">
        <title>Microbial stratification in low pH oxic and suboxic macroscopic growths along an acid mine drainage.</title>
        <authorList>
            <person name="Mendez-Garcia C."/>
            <person name="Mesa V."/>
            <person name="Sprenger R.R."/>
            <person name="Richter M."/>
            <person name="Diez M.S."/>
            <person name="Solano J."/>
            <person name="Bargiela R."/>
            <person name="Golyshina O.V."/>
            <person name="Manteca A."/>
            <person name="Ramos J.L."/>
            <person name="Gallego J.R."/>
            <person name="Llorente I."/>
            <person name="Martins Dos Santos V.A."/>
            <person name="Jensen O.N."/>
            <person name="Pelaez A.I."/>
            <person name="Sanchez J."/>
            <person name="Ferrer M."/>
        </authorList>
    </citation>
    <scope>NUCLEOTIDE SEQUENCE</scope>
</reference>
<dbReference type="PANTHER" id="PTHR43103:SF3">
    <property type="entry name" value="ADP-L-GLYCERO-D-MANNO-HEPTOSE-6-EPIMERASE"/>
    <property type="match status" value="1"/>
</dbReference>
<evidence type="ECO:0000259" key="3">
    <source>
        <dbReference type="Pfam" id="PF01370"/>
    </source>
</evidence>
<keyword evidence="1" id="KW-0521">NADP</keyword>
<dbReference type="EMBL" id="AUZZ01002885">
    <property type="protein sequence ID" value="EQD58579.1"/>
    <property type="molecule type" value="Genomic_DNA"/>
</dbReference>
<dbReference type="Gene3D" id="3.40.50.720">
    <property type="entry name" value="NAD(P)-binding Rossmann-like Domain"/>
    <property type="match status" value="1"/>
</dbReference>
<dbReference type="InterPro" id="IPR001509">
    <property type="entry name" value="Epimerase_deHydtase"/>
</dbReference>
<dbReference type="PANTHER" id="PTHR43103">
    <property type="entry name" value="NUCLEOSIDE-DIPHOSPHATE-SUGAR EPIMERASE"/>
    <property type="match status" value="1"/>
</dbReference>
<organism evidence="4">
    <name type="scientific">mine drainage metagenome</name>
    <dbReference type="NCBI Taxonomy" id="410659"/>
    <lineage>
        <taxon>unclassified sequences</taxon>
        <taxon>metagenomes</taxon>
        <taxon>ecological metagenomes</taxon>
    </lineage>
</organism>
<name>T1BZX2_9ZZZZ</name>
<proteinExistence type="predicted"/>
<evidence type="ECO:0000313" key="4">
    <source>
        <dbReference type="EMBL" id="EQD58579.1"/>
    </source>
</evidence>
<protein>
    <submittedName>
        <fullName evidence="4">ADP-L-glycero-D-mannoheptose-6-epimerase</fullName>
    </submittedName>
</protein>
<accession>T1BZX2</accession>
<evidence type="ECO:0000256" key="1">
    <source>
        <dbReference type="ARBA" id="ARBA00022857"/>
    </source>
</evidence>
<feature type="domain" description="NAD-dependent epimerase/dehydratase" evidence="3">
    <location>
        <begin position="3"/>
        <end position="57"/>
    </location>
</feature>
<dbReference type="AlphaFoldDB" id="T1BZX2"/>
<keyword evidence="2" id="KW-0119">Carbohydrate metabolism</keyword>
<reference evidence="4" key="1">
    <citation type="submission" date="2013-08" db="EMBL/GenBank/DDBJ databases">
        <authorList>
            <person name="Mendez C."/>
            <person name="Richter M."/>
            <person name="Ferrer M."/>
            <person name="Sanchez J."/>
        </authorList>
    </citation>
    <scope>NUCLEOTIDE SEQUENCE</scope>
</reference>
<evidence type="ECO:0000256" key="2">
    <source>
        <dbReference type="ARBA" id="ARBA00023277"/>
    </source>
</evidence>
<comment type="caution">
    <text evidence="4">The sequence shown here is derived from an EMBL/GenBank/DDBJ whole genome shotgun (WGS) entry which is preliminary data.</text>
</comment>
<sequence length="87" mass="9428">MRVVVTGAAGMIGSNLVHGLNAIGCDEVIAVDDLTDGTKYRNLLGARLADYFDRGEFYARFERGELGHIEAVFHEGACSDTLEHNGQ</sequence>
<dbReference type="SUPFAM" id="SSF51735">
    <property type="entry name" value="NAD(P)-binding Rossmann-fold domains"/>
    <property type="match status" value="1"/>
</dbReference>
<dbReference type="Pfam" id="PF01370">
    <property type="entry name" value="Epimerase"/>
    <property type="match status" value="1"/>
</dbReference>
<dbReference type="InterPro" id="IPR036291">
    <property type="entry name" value="NAD(P)-bd_dom_sf"/>
</dbReference>
<feature type="non-terminal residue" evidence="4">
    <location>
        <position position="87"/>
    </location>
</feature>
<gene>
    <name evidence="4" type="ORF">B2A_04302</name>
</gene>